<dbReference type="Proteomes" id="UP000076394">
    <property type="component" value="Chromosome"/>
</dbReference>
<dbReference type="Gene3D" id="1.10.520.40">
    <property type="entry name" value="CRISPR-associated protein Cse2"/>
    <property type="match status" value="1"/>
</dbReference>
<reference evidence="2 4" key="2">
    <citation type="journal article" date="2017" name="FEMS Microbiol. Ecol.">
        <title>Reconstructed genomes of novel Dehalococcoides mccartyi strains from 1,2,3,4-tetrachlorodibenzo-p-dioxin-dechlorinating enrichment cultures reveal divergent reductive dehalogenase gene profiles.</title>
        <authorList>
            <person name="Dam H.T."/>
            <person name="Vollmers J."/>
            <person name="Kaster A.K."/>
            <person name="Haggblom M.M."/>
        </authorList>
    </citation>
    <scope>NUCLEOTIDE SEQUENCE [LARGE SCALE GENOMIC DNA]</scope>
    <source>
        <strain evidence="2 4">H1-3-2.001</strain>
    </source>
</reference>
<dbReference type="PATRIC" id="fig|61435.8.peg.1366"/>
<name>A0A142VC79_9CHLR</name>
<evidence type="ECO:0000313" key="3">
    <source>
        <dbReference type="Proteomes" id="UP000076394"/>
    </source>
</evidence>
<dbReference type="Proteomes" id="UP000233649">
    <property type="component" value="Unassembled WGS sequence"/>
</dbReference>
<evidence type="ECO:0000313" key="4">
    <source>
        <dbReference type="Proteomes" id="UP000233649"/>
    </source>
</evidence>
<protein>
    <submittedName>
        <fullName evidence="1 2">CRISPR-associated protein Cse2</fullName>
    </submittedName>
</protein>
<dbReference type="AlphaFoldDB" id="A0A142VC79"/>
<reference evidence="1 3" key="1">
    <citation type="submission" date="2015-03" db="EMBL/GenBank/DDBJ databases">
        <title>Genomic characterization of Dehalococcoides mccartyi strain 11a5, an unusal plasmid-containing chloroethene dechlorinator.</title>
        <authorList>
            <person name="Zhao S."/>
            <person name="Ding C."/>
            <person name="He J."/>
        </authorList>
    </citation>
    <scope>NUCLEOTIDE SEQUENCE [LARGE SCALE GENOMIC DNA]</scope>
    <source>
        <strain evidence="1 3">11a5</strain>
    </source>
</reference>
<dbReference type="EMBL" id="PHFD01000016">
    <property type="protein sequence ID" value="PKH48040.1"/>
    <property type="molecule type" value="Genomic_DNA"/>
</dbReference>
<dbReference type="OrthoDB" id="160663at2"/>
<dbReference type="NCBIfam" id="TIGR02548">
    <property type="entry name" value="casB_cse2"/>
    <property type="match status" value="1"/>
</dbReference>
<dbReference type="OMA" id="WARAFYR"/>
<dbReference type="InterPro" id="IPR038287">
    <property type="entry name" value="Cse2_sf"/>
</dbReference>
<sequence length="177" mass="20473">MSLDGNPKSFIGYLRSLAKEEQWNRGALADLRSGLGRGYGEMARVHKYVVPYLPDKNDDDRWYYLTATLFGSYPEHRGGYSLGRAFRPLRAKSESMEARFIALLNAHSEDLDNHLRYAVSLLKANEQPLDWLQLLQDLLQWDHPEGHVQLRWARDFFRDKSSNENSEKQTIGGKTNE</sequence>
<gene>
    <name evidence="2" type="ORF">CVH13_00056</name>
    <name evidence="1" type="ORF">Dm11a5_1375</name>
</gene>
<evidence type="ECO:0000313" key="2">
    <source>
        <dbReference type="EMBL" id="PKH48040.1"/>
    </source>
</evidence>
<accession>A0A142VC79</accession>
<proteinExistence type="predicted"/>
<evidence type="ECO:0000313" key="1">
    <source>
        <dbReference type="EMBL" id="AMU87201.1"/>
    </source>
</evidence>
<dbReference type="CDD" id="cd09731">
    <property type="entry name" value="Cse2_I-E"/>
    <property type="match status" value="1"/>
</dbReference>
<dbReference type="RefSeq" id="WP_011309888.1">
    <property type="nucleotide sequence ID" value="NZ_CP011127.1"/>
</dbReference>
<dbReference type="EMBL" id="CP011127">
    <property type="protein sequence ID" value="AMU87201.1"/>
    <property type="molecule type" value="Genomic_DNA"/>
</dbReference>
<dbReference type="Pfam" id="PF09485">
    <property type="entry name" value="CRISPR_Cse2"/>
    <property type="match status" value="1"/>
</dbReference>
<dbReference type="InterPro" id="IPR013382">
    <property type="entry name" value="CRISPR-assoc_prot_Cse2"/>
</dbReference>
<organism evidence="1 3">
    <name type="scientific">Dehalococcoides mccartyi</name>
    <dbReference type="NCBI Taxonomy" id="61435"/>
    <lineage>
        <taxon>Bacteria</taxon>
        <taxon>Bacillati</taxon>
        <taxon>Chloroflexota</taxon>
        <taxon>Dehalococcoidia</taxon>
        <taxon>Dehalococcoidales</taxon>
        <taxon>Dehalococcoidaceae</taxon>
        <taxon>Dehalococcoides</taxon>
    </lineage>
</organism>